<accession>A0ABT4H1C9</accession>
<organism evidence="1 2">
    <name type="scientific">Paenibacillus alvei</name>
    <name type="common">Bacillus alvei</name>
    <dbReference type="NCBI Taxonomy" id="44250"/>
    <lineage>
        <taxon>Bacteria</taxon>
        <taxon>Bacillati</taxon>
        <taxon>Bacillota</taxon>
        <taxon>Bacilli</taxon>
        <taxon>Bacillales</taxon>
        <taxon>Paenibacillaceae</taxon>
        <taxon>Paenibacillus</taxon>
    </lineage>
</organism>
<reference evidence="1 2" key="1">
    <citation type="submission" date="2022-05" db="EMBL/GenBank/DDBJ databases">
        <title>Genome Sequencing of Bee-Associated Microbes.</title>
        <authorList>
            <person name="Dunlap C."/>
        </authorList>
    </citation>
    <scope>NUCLEOTIDE SEQUENCE [LARGE SCALE GENOMIC DNA]</scope>
    <source>
        <strain evidence="1 2">NRRL B-04010</strain>
    </source>
</reference>
<comment type="caution">
    <text evidence="1">The sequence shown here is derived from an EMBL/GenBank/DDBJ whole genome shotgun (WGS) entry which is preliminary data.</text>
</comment>
<keyword evidence="2" id="KW-1185">Reference proteome</keyword>
<dbReference type="Proteomes" id="UP001527181">
    <property type="component" value="Unassembled WGS sequence"/>
</dbReference>
<evidence type="ECO:0000313" key="2">
    <source>
        <dbReference type="Proteomes" id="UP001527181"/>
    </source>
</evidence>
<name>A0ABT4H1C9_PAEAL</name>
<gene>
    <name evidence="1" type="ORF">M5X12_19800</name>
</gene>
<protein>
    <submittedName>
        <fullName evidence="1">Uncharacterized protein</fullName>
    </submittedName>
</protein>
<proteinExistence type="predicted"/>
<dbReference type="GeneID" id="94491401"/>
<evidence type="ECO:0000313" key="1">
    <source>
        <dbReference type="EMBL" id="MCY9762782.1"/>
    </source>
</evidence>
<sequence>MKKSSNVLATATVLAMPVPPVHPLLPNELTHCISNGVITVVKDNQITIEGKEFGEYAISCLVLNVDSCGACDGT</sequence>
<dbReference type="RefSeq" id="WP_005550485.1">
    <property type="nucleotide sequence ID" value="NZ_JAKOBS010000073.1"/>
</dbReference>
<dbReference type="EMBL" id="JAMDNP010000043">
    <property type="protein sequence ID" value="MCY9762782.1"/>
    <property type="molecule type" value="Genomic_DNA"/>
</dbReference>